<evidence type="ECO:0000256" key="4">
    <source>
        <dbReference type="ARBA" id="ARBA00022679"/>
    </source>
</evidence>
<accession>A0A9W6GMP8</accession>
<dbReference type="GO" id="GO:0016301">
    <property type="term" value="F:kinase activity"/>
    <property type="evidence" value="ECO:0007669"/>
    <property type="project" value="UniProtKB-KW"/>
</dbReference>
<evidence type="ECO:0000259" key="7">
    <source>
        <dbReference type="PROSITE" id="PS51093"/>
    </source>
</evidence>
<dbReference type="InterPro" id="IPR001127">
    <property type="entry name" value="PTS_EIIA_1_perm"/>
</dbReference>
<dbReference type="SUPFAM" id="SSF51261">
    <property type="entry name" value="Duplicated hybrid motif"/>
    <property type="match status" value="1"/>
</dbReference>
<evidence type="ECO:0000256" key="6">
    <source>
        <dbReference type="ARBA" id="ARBA00022777"/>
    </source>
</evidence>
<evidence type="ECO:0000256" key="2">
    <source>
        <dbReference type="ARBA" id="ARBA00022448"/>
    </source>
</evidence>
<dbReference type="AlphaFoldDB" id="A0A9W6GMP8"/>
<evidence type="ECO:0000313" key="8">
    <source>
        <dbReference type="EMBL" id="GLI56654.1"/>
    </source>
</evidence>
<comment type="caution">
    <text evidence="8">The sequence shown here is derived from an EMBL/GenBank/DDBJ whole genome shotgun (WGS) entry which is preliminary data.</text>
</comment>
<keyword evidence="4" id="KW-0808">Transferase</keyword>
<protein>
    <submittedName>
        <fullName evidence="8">PTS glucose transporter subunit IIA</fullName>
    </submittedName>
</protein>
<evidence type="ECO:0000313" key="9">
    <source>
        <dbReference type="Proteomes" id="UP001144471"/>
    </source>
</evidence>
<dbReference type="PANTHER" id="PTHR45008:SF1">
    <property type="entry name" value="PTS SYSTEM GLUCOSE-SPECIFIC EIIA COMPONENT"/>
    <property type="match status" value="1"/>
</dbReference>
<dbReference type="Proteomes" id="UP001144471">
    <property type="component" value="Unassembled WGS sequence"/>
</dbReference>
<dbReference type="Gene3D" id="2.70.70.10">
    <property type="entry name" value="Glucose Permease (Domain IIA)"/>
    <property type="match status" value="1"/>
</dbReference>
<keyword evidence="3 8" id="KW-0762">Sugar transport</keyword>
<dbReference type="Pfam" id="PF00358">
    <property type="entry name" value="PTS_EIIA_1"/>
    <property type="match status" value="1"/>
</dbReference>
<dbReference type="NCBIfam" id="TIGR00830">
    <property type="entry name" value="PTBA"/>
    <property type="match status" value="1"/>
</dbReference>
<keyword evidence="5" id="KW-0598">Phosphotransferase system</keyword>
<name>A0A9W6GMP8_9FUSO</name>
<dbReference type="PROSITE" id="PS51093">
    <property type="entry name" value="PTS_EIIA_TYPE_1"/>
    <property type="match status" value="1"/>
</dbReference>
<proteinExistence type="predicted"/>
<keyword evidence="9" id="KW-1185">Reference proteome</keyword>
<organism evidence="8 9">
    <name type="scientific">Propionigenium maris DSM 9537</name>
    <dbReference type="NCBI Taxonomy" id="1123000"/>
    <lineage>
        <taxon>Bacteria</taxon>
        <taxon>Fusobacteriati</taxon>
        <taxon>Fusobacteriota</taxon>
        <taxon>Fusobacteriia</taxon>
        <taxon>Fusobacteriales</taxon>
        <taxon>Fusobacteriaceae</taxon>
        <taxon>Propionigenium</taxon>
    </lineage>
</organism>
<keyword evidence="6" id="KW-0418">Kinase</keyword>
<comment type="subcellular location">
    <subcellularLocation>
        <location evidence="1">Cytoplasm</location>
    </subcellularLocation>
</comment>
<keyword evidence="2" id="KW-0813">Transport</keyword>
<dbReference type="EMBL" id="BSDY01000009">
    <property type="protein sequence ID" value="GLI56654.1"/>
    <property type="molecule type" value="Genomic_DNA"/>
</dbReference>
<dbReference type="GO" id="GO:0005737">
    <property type="term" value="C:cytoplasm"/>
    <property type="evidence" value="ECO:0007669"/>
    <property type="project" value="UniProtKB-SubCell"/>
</dbReference>
<sequence>MNLGIFKRSKEIIINSPLRGEIKRVEDAPHEVFTSNVIGDGCAIEPTDGIIHAPVSSKVEIFKTNHLLIFEPKKGVYVVIHFGVGTSPLKGEGFTRLPKGELKEVVVGDELVSCDLDYIASKAKSLMTPIIVSNDNVQSLELLVKPGDLVEVGTPLMKVKVK</sequence>
<evidence type="ECO:0000256" key="5">
    <source>
        <dbReference type="ARBA" id="ARBA00022683"/>
    </source>
</evidence>
<feature type="domain" description="PTS EIIA type-1" evidence="7">
    <location>
        <begin position="30"/>
        <end position="134"/>
    </location>
</feature>
<dbReference type="InterPro" id="IPR050890">
    <property type="entry name" value="PTS_EIIA_component"/>
</dbReference>
<dbReference type="InterPro" id="IPR011055">
    <property type="entry name" value="Dup_hybrid_motif"/>
</dbReference>
<evidence type="ECO:0000256" key="1">
    <source>
        <dbReference type="ARBA" id="ARBA00004496"/>
    </source>
</evidence>
<dbReference type="RefSeq" id="WP_281835945.1">
    <property type="nucleotide sequence ID" value="NZ_BSDY01000009.1"/>
</dbReference>
<gene>
    <name evidence="8" type="ORF">PM10SUCC1_21680</name>
</gene>
<evidence type="ECO:0000256" key="3">
    <source>
        <dbReference type="ARBA" id="ARBA00022597"/>
    </source>
</evidence>
<dbReference type="GO" id="GO:0009401">
    <property type="term" value="P:phosphoenolpyruvate-dependent sugar phosphotransferase system"/>
    <property type="evidence" value="ECO:0007669"/>
    <property type="project" value="UniProtKB-KW"/>
</dbReference>
<dbReference type="PANTHER" id="PTHR45008">
    <property type="entry name" value="PTS SYSTEM GLUCOSE-SPECIFIC EIIA COMPONENT"/>
    <property type="match status" value="1"/>
</dbReference>
<reference evidence="8" key="1">
    <citation type="submission" date="2022-12" db="EMBL/GenBank/DDBJ databases">
        <title>Reference genome sequencing for broad-spectrum identification of bacterial and archaeal isolates by mass spectrometry.</title>
        <authorList>
            <person name="Sekiguchi Y."/>
            <person name="Tourlousse D.M."/>
        </authorList>
    </citation>
    <scope>NUCLEOTIDE SEQUENCE</scope>
    <source>
        <strain evidence="8">10succ1</strain>
    </source>
</reference>